<dbReference type="EMBL" id="HACG01044730">
    <property type="protein sequence ID" value="CEK91595.1"/>
    <property type="molecule type" value="Transcribed_RNA"/>
</dbReference>
<dbReference type="PROSITE" id="PS50058">
    <property type="entry name" value="G_PROTEIN_GAMMA"/>
    <property type="match status" value="1"/>
</dbReference>
<dbReference type="SMART" id="SM00224">
    <property type="entry name" value="GGL"/>
    <property type="match status" value="1"/>
</dbReference>
<evidence type="ECO:0000259" key="1">
    <source>
        <dbReference type="PROSITE" id="PS50058"/>
    </source>
</evidence>
<dbReference type="SUPFAM" id="SSF48670">
    <property type="entry name" value="Transducin (heterotrimeric G protein), gamma chain"/>
    <property type="match status" value="1"/>
</dbReference>
<gene>
    <name evidence="2" type="primary">ORF183708</name>
</gene>
<feature type="domain" description="G protein gamma" evidence="1">
    <location>
        <begin position="9"/>
        <end position="72"/>
    </location>
</feature>
<reference evidence="2" key="1">
    <citation type="submission" date="2014-12" db="EMBL/GenBank/DDBJ databases">
        <title>Insight into the proteome of Arion vulgaris.</title>
        <authorList>
            <person name="Aradska J."/>
            <person name="Bulat T."/>
            <person name="Smidak R."/>
            <person name="Sarate P."/>
            <person name="Gangsoo J."/>
            <person name="Sialana F."/>
            <person name="Bilban M."/>
            <person name="Lubec G."/>
        </authorList>
    </citation>
    <scope>NUCLEOTIDE SEQUENCE</scope>
    <source>
        <tissue evidence="2">Skin</tissue>
    </source>
</reference>
<dbReference type="GO" id="GO:0007186">
    <property type="term" value="P:G protein-coupled receptor signaling pathway"/>
    <property type="evidence" value="ECO:0007669"/>
    <property type="project" value="InterPro"/>
</dbReference>
<dbReference type="InterPro" id="IPR036284">
    <property type="entry name" value="GGL_sf"/>
</dbReference>
<dbReference type="AlphaFoldDB" id="A0A0B7BHG5"/>
<name>A0A0B7BHG5_9EUPU</name>
<sequence>MPNYTNAREAEAIRRTKMELQSLQSQASMRRHKTSETIGELTFYISSNINKDLLIYPDKVNPFKQKKMCTIM</sequence>
<accession>A0A0B7BHG5</accession>
<organism evidence="2">
    <name type="scientific">Arion vulgaris</name>
    <dbReference type="NCBI Taxonomy" id="1028688"/>
    <lineage>
        <taxon>Eukaryota</taxon>
        <taxon>Metazoa</taxon>
        <taxon>Spiralia</taxon>
        <taxon>Lophotrochozoa</taxon>
        <taxon>Mollusca</taxon>
        <taxon>Gastropoda</taxon>
        <taxon>Heterobranchia</taxon>
        <taxon>Euthyneura</taxon>
        <taxon>Panpulmonata</taxon>
        <taxon>Eupulmonata</taxon>
        <taxon>Stylommatophora</taxon>
        <taxon>Helicina</taxon>
        <taxon>Arionoidea</taxon>
        <taxon>Arionidae</taxon>
        <taxon>Arion</taxon>
    </lineage>
</organism>
<dbReference type="InterPro" id="IPR015898">
    <property type="entry name" value="G-protein_gamma-like_dom"/>
</dbReference>
<dbReference type="SMART" id="SM01224">
    <property type="entry name" value="G_gamma"/>
    <property type="match status" value="1"/>
</dbReference>
<proteinExistence type="predicted"/>
<dbReference type="Pfam" id="PF00631">
    <property type="entry name" value="G-gamma"/>
    <property type="match status" value="1"/>
</dbReference>
<evidence type="ECO:0000313" key="2">
    <source>
        <dbReference type="EMBL" id="CEK91595.1"/>
    </source>
</evidence>
<protein>
    <recommendedName>
        <fullName evidence="1">G protein gamma domain-containing protein</fullName>
    </recommendedName>
</protein>
<dbReference type="Gene3D" id="4.10.260.10">
    <property type="entry name" value="Transducin (heterotrimeric G protein), gamma chain"/>
    <property type="match status" value="1"/>
</dbReference>